<dbReference type="EMBL" id="JAXAFO010000058">
    <property type="protein sequence ID" value="MDX6851432.1"/>
    <property type="molecule type" value="Genomic_DNA"/>
</dbReference>
<feature type="transmembrane region" description="Helical" evidence="1">
    <location>
        <begin position="25"/>
        <end position="44"/>
    </location>
</feature>
<keyword evidence="1" id="KW-1133">Transmembrane helix</keyword>
<accession>A0ABU4S4K6</accession>
<keyword evidence="3" id="KW-1185">Reference proteome</keyword>
<comment type="caution">
    <text evidence="2">The sequence shown here is derived from an EMBL/GenBank/DDBJ whole genome shotgun (WGS) entry which is preliminary data.</text>
</comment>
<keyword evidence="1" id="KW-0472">Membrane</keyword>
<protein>
    <submittedName>
        <fullName evidence="2">MFS transporter</fullName>
    </submittedName>
</protein>
<sequence>MASLIISGALTNCIAFFGPDDVVQVFVLGCAAEFFAAFMSVLTFSMLGDTADYSEWKNGRRATGLFYSAGTFIQKAGSGFSSALVLLVLGAYGYVG</sequence>
<dbReference type="Proteomes" id="UP001273505">
    <property type="component" value="Unassembled WGS sequence"/>
</dbReference>
<feature type="transmembrane region" description="Helical" evidence="1">
    <location>
        <begin position="65"/>
        <end position="95"/>
    </location>
</feature>
<name>A0ABU4S4K6_9GAMM</name>
<feature type="non-terminal residue" evidence="2">
    <location>
        <position position="96"/>
    </location>
</feature>
<evidence type="ECO:0000313" key="2">
    <source>
        <dbReference type="EMBL" id="MDX6851432.1"/>
    </source>
</evidence>
<reference evidence="2 3" key="1">
    <citation type="submission" date="2023-11" db="EMBL/GenBank/DDBJ databases">
        <title>Gilvimarinus fulvus sp. nov., isolated from the surface of Kelp.</title>
        <authorList>
            <person name="Sun Y.Y."/>
            <person name="Gong Y."/>
            <person name="Du Z.J."/>
        </authorList>
    </citation>
    <scope>NUCLEOTIDE SEQUENCE [LARGE SCALE GENOMIC DNA]</scope>
    <source>
        <strain evidence="2 3">SDUM040013</strain>
    </source>
</reference>
<evidence type="ECO:0000256" key="1">
    <source>
        <dbReference type="SAM" id="Phobius"/>
    </source>
</evidence>
<dbReference type="Pfam" id="PF13347">
    <property type="entry name" value="MFS_2"/>
    <property type="match status" value="1"/>
</dbReference>
<gene>
    <name evidence="2" type="ORF">SCD92_18830</name>
</gene>
<evidence type="ECO:0000313" key="3">
    <source>
        <dbReference type="Proteomes" id="UP001273505"/>
    </source>
</evidence>
<dbReference type="RefSeq" id="WP_319835140.1">
    <property type="nucleotide sequence ID" value="NZ_JAXAFO010000058.1"/>
</dbReference>
<proteinExistence type="predicted"/>
<keyword evidence="1" id="KW-0812">Transmembrane</keyword>
<organism evidence="2 3">
    <name type="scientific">Gilvimarinus gilvus</name>
    <dbReference type="NCBI Taxonomy" id="3058038"/>
    <lineage>
        <taxon>Bacteria</taxon>
        <taxon>Pseudomonadati</taxon>
        <taxon>Pseudomonadota</taxon>
        <taxon>Gammaproteobacteria</taxon>
        <taxon>Cellvibrionales</taxon>
        <taxon>Cellvibrionaceae</taxon>
        <taxon>Gilvimarinus</taxon>
    </lineage>
</organism>